<dbReference type="SUPFAM" id="SSF53474">
    <property type="entry name" value="alpha/beta-Hydrolases"/>
    <property type="match status" value="1"/>
</dbReference>
<dbReference type="InterPro" id="IPR029058">
    <property type="entry name" value="AB_hydrolase_fold"/>
</dbReference>
<dbReference type="Proteomes" id="UP001154266">
    <property type="component" value="Unassembled WGS sequence"/>
</dbReference>
<dbReference type="InterPro" id="IPR050471">
    <property type="entry name" value="AB_hydrolase"/>
</dbReference>
<organism evidence="2 3">
    <name type="scientific">Mycolicibacterium gadium</name>
    <name type="common">Mycobacterium gadium</name>
    <dbReference type="NCBI Taxonomy" id="1794"/>
    <lineage>
        <taxon>Bacteria</taxon>
        <taxon>Bacillati</taxon>
        <taxon>Actinomycetota</taxon>
        <taxon>Actinomycetes</taxon>
        <taxon>Mycobacteriales</taxon>
        <taxon>Mycobacteriaceae</taxon>
        <taxon>Mycolicibacterium</taxon>
    </lineage>
</organism>
<dbReference type="InterPro" id="IPR000073">
    <property type="entry name" value="AB_hydrolase_1"/>
</dbReference>
<sequence length="203" mass="21461">MQSWTAFADALTARTIVTFDAPGVGLSETPPGPLSMPMFSDIAMRVLNKFGFSKADVIGFSFGGAVAQQLAVCHPDLVNRLVLLSTSCGLGSVPGRTRDVIRKSLTFGHRPLPVTDPLGVFWQVAAISTWSSIPVLGHIEAPTLVLCGERDRTVPPANSKLLAGRIPNARLVTVPAGHDLQEPGPAAIVAKEVERFLDAAVPC</sequence>
<dbReference type="PRINTS" id="PR00111">
    <property type="entry name" value="ABHYDROLASE"/>
</dbReference>
<evidence type="ECO:0000313" key="3">
    <source>
        <dbReference type="Proteomes" id="UP001154266"/>
    </source>
</evidence>
<reference evidence="2" key="1">
    <citation type="journal article" date="2023" name="Environ. Microbiol.">
        <title>The 2-methylpropene degradation pathway in Mycobacteriaceae family strains.</title>
        <authorList>
            <person name="Helbich S."/>
            <person name="Barrantes I."/>
            <person name="Dos Anjos Borges L.G."/>
            <person name="Pieper D.H."/>
            <person name="Vainshtein Y."/>
            <person name="Sohn K."/>
            <person name="Engesser K.H."/>
        </authorList>
    </citation>
    <scope>NUCLEOTIDE SEQUENCE</scope>
    <source>
        <strain evidence="2">IBE100</strain>
    </source>
</reference>
<dbReference type="PANTHER" id="PTHR43433">
    <property type="entry name" value="HYDROLASE, ALPHA/BETA FOLD FAMILY PROTEIN"/>
    <property type="match status" value="1"/>
</dbReference>
<accession>A0ABT6H0N8</accession>
<feature type="domain" description="AB hydrolase-1" evidence="1">
    <location>
        <begin position="119"/>
        <end position="185"/>
    </location>
</feature>
<keyword evidence="2" id="KW-0378">Hydrolase</keyword>
<evidence type="ECO:0000313" key="2">
    <source>
        <dbReference type="EMBL" id="MDG5486962.1"/>
    </source>
</evidence>
<dbReference type="EMBL" id="JAKZMO010000055">
    <property type="protein sequence ID" value="MDG5486962.1"/>
    <property type="molecule type" value="Genomic_DNA"/>
</dbReference>
<dbReference type="Pfam" id="PF00561">
    <property type="entry name" value="Abhydrolase_1"/>
    <property type="match status" value="2"/>
</dbReference>
<evidence type="ECO:0000259" key="1">
    <source>
        <dbReference type="Pfam" id="PF00561"/>
    </source>
</evidence>
<name>A0ABT6H0N8_MYCGU</name>
<dbReference type="GO" id="GO:0016787">
    <property type="term" value="F:hydrolase activity"/>
    <property type="evidence" value="ECO:0007669"/>
    <property type="project" value="UniProtKB-KW"/>
</dbReference>
<gene>
    <name evidence="2" type="ORF">MNO81_29590</name>
</gene>
<protein>
    <submittedName>
        <fullName evidence="2">Alpha/beta hydrolase</fullName>
    </submittedName>
</protein>
<proteinExistence type="predicted"/>
<dbReference type="Gene3D" id="3.40.50.1820">
    <property type="entry name" value="alpha/beta hydrolase"/>
    <property type="match status" value="2"/>
</dbReference>
<dbReference type="PANTHER" id="PTHR43433:SF5">
    <property type="entry name" value="AB HYDROLASE-1 DOMAIN-CONTAINING PROTEIN"/>
    <property type="match status" value="1"/>
</dbReference>
<feature type="domain" description="AB hydrolase-1" evidence="1">
    <location>
        <begin position="3"/>
        <end position="104"/>
    </location>
</feature>
<comment type="caution">
    <text evidence="2">The sequence shown here is derived from an EMBL/GenBank/DDBJ whole genome shotgun (WGS) entry which is preliminary data.</text>
</comment>
<keyword evidence="3" id="KW-1185">Reference proteome</keyword>